<dbReference type="PRINTS" id="PR00080">
    <property type="entry name" value="SDRFAMILY"/>
</dbReference>
<dbReference type="Proteomes" id="UP000198854">
    <property type="component" value="Unassembled WGS sequence"/>
</dbReference>
<evidence type="ECO:0000313" key="7">
    <source>
        <dbReference type="Proteomes" id="UP000198854"/>
    </source>
</evidence>
<dbReference type="Gene3D" id="3.40.50.720">
    <property type="entry name" value="NAD(P)-binding Rossmann-like Domain"/>
    <property type="match status" value="1"/>
</dbReference>
<dbReference type="PANTHER" id="PTHR44196">
    <property type="entry name" value="DEHYDROGENASE/REDUCTASE SDR FAMILY MEMBER 7B"/>
    <property type="match status" value="1"/>
</dbReference>
<dbReference type="GO" id="GO:0016491">
    <property type="term" value="F:oxidoreductase activity"/>
    <property type="evidence" value="ECO:0007669"/>
    <property type="project" value="UniProtKB-KW"/>
</dbReference>
<gene>
    <name evidence="6" type="ORF">SAMN04488136_103178</name>
</gene>
<dbReference type="CDD" id="cd05233">
    <property type="entry name" value="SDR_c"/>
    <property type="match status" value="1"/>
</dbReference>
<reference evidence="7" key="1">
    <citation type="submission" date="2016-10" db="EMBL/GenBank/DDBJ databases">
        <authorList>
            <person name="Varghese N."/>
            <person name="Submissions S."/>
        </authorList>
    </citation>
    <scope>NUCLEOTIDE SEQUENCE [LARGE SCALE GENOMIC DNA]</scope>
    <source>
        <strain evidence="7">CGMCC 1.10228</strain>
    </source>
</reference>
<feature type="region of interest" description="Disordered" evidence="4">
    <location>
        <begin position="264"/>
        <end position="286"/>
    </location>
</feature>
<dbReference type="SMART" id="SM00822">
    <property type="entry name" value="PKS_KR"/>
    <property type="match status" value="1"/>
</dbReference>
<evidence type="ECO:0000313" key="6">
    <source>
        <dbReference type="EMBL" id="SDG83776.1"/>
    </source>
</evidence>
<dbReference type="PRINTS" id="PR00081">
    <property type="entry name" value="GDHRDH"/>
</dbReference>
<dbReference type="STRING" id="861298.SAMN04488136_103178"/>
<dbReference type="GO" id="GO:0016020">
    <property type="term" value="C:membrane"/>
    <property type="evidence" value="ECO:0007669"/>
    <property type="project" value="TreeGrafter"/>
</dbReference>
<dbReference type="PROSITE" id="PS51257">
    <property type="entry name" value="PROKAR_LIPOPROTEIN"/>
    <property type="match status" value="1"/>
</dbReference>
<dbReference type="RefSeq" id="WP_093270072.1">
    <property type="nucleotide sequence ID" value="NZ_FNDD01000003.1"/>
</dbReference>
<dbReference type="AlphaFoldDB" id="A0A1G7XI53"/>
<dbReference type="InterPro" id="IPR036291">
    <property type="entry name" value="NAD(P)-bd_dom_sf"/>
</dbReference>
<name>A0A1G7XI53_9VIBR</name>
<dbReference type="OrthoDB" id="7301144at2"/>
<dbReference type="EMBL" id="FNDD01000003">
    <property type="protein sequence ID" value="SDG83776.1"/>
    <property type="molecule type" value="Genomic_DNA"/>
</dbReference>
<dbReference type="InterPro" id="IPR057326">
    <property type="entry name" value="KR_dom"/>
</dbReference>
<evidence type="ECO:0000256" key="2">
    <source>
        <dbReference type="ARBA" id="ARBA00023002"/>
    </source>
</evidence>
<evidence type="ECO:0000259" key="5">
    <source>
        <dbReference type="SMART" id="SM00822"/>
    </source>
</evidence>
<keyword evidence="2" id="KW-0560">Oxidoreductase</keyword>
<dbReference type="SUPFAM" id="SSF51735">
    <property type="entry name" value="NAD(P)-binding Rossmann-fold domains"/>
    <property type="match status" value="1"/>
</dbReference>
<organism evidence="6 7">
    <name type="scientific">Vibrio xiamenensis</name>
    <dbReference type="NCBI Taxonomy" id="861298"/>
    <lineage>
        <taxon>Bacteria</taxon>
        <taxon>Pseudomonadati</taxon>
        <taxon>Pseudomonadota</taxon>
        <taxon>Gammaproteobacteria</taxon>
        <taxon>Vibrionales</taxon>
        <taxon>Vibrionaceae</taxon>
        <taxon>Vibrio</taxon>
    </lineage>
</organism>
<protein>
    <submittedName>
        <fullName evidence="6">Short-chain dehydrogenase</fullName>
    </submittedName>
</protein>
<proteinExistence type="inferred from homology"/>
<dbReference type="NCBIfam" id="NF006565">
    <property type="entry name" value="PRK09072.1"/>
    <property type="match status" value="1"/>
</dbReference>
<feature type="domain" description="Ketoreductase" evidence="5">
    <location>
        <begin position="6"/>
        <end position="187"/>
    </location>
</feature>
<evidence type="ECO:0000256" key="4">
    <source>
        <dbReference type="SAM" id="MobiDB-lite"/>
    </source>
</evidence>
<keyword evidence="7" id="KW-1185">Reference proteome</keyword>
<evidence type="ECO:0000256" key="1">
    <source>
        <dbReference type="ARBA" id="ARBA00006484"/>
    </source>
</evidence>
<dbReference type="InterPro" id="IPR002347">
    <property type="entry name" value="SDR_fam"/>
</dbReference>
<evidence type="ECO:0000256" key="3">
    <source>
        <dbReference type="RuleBase" id="RU000363"/>
    </source>
</evidence>
<accession>A0A1G7XI53</accession>
<dbReference type="PANTHER" id="PTHR44196:SF1">
    <property type="entry name" value="DEHYDROGENASE_REDUCTASE SDR FAMILY MEMBER 7B"/>
    <property type="match status" value="1"/>
</dbReference>
<sequence length="286" mass="31588">MDLNNKLVLLTGASGGIGACLAQSLAKRGAHLLLVGRNAAKLEKLQQQLQNSEQHALLSADLTCDAGREALNHWLESYRQQGQRISVLINNAGTNQFQFLSQRGKESLQNELNLNLTTPILLSQAALHWLERPGIILNVGSAFGSIGYPGYASYCAAKAGLHRFSEALDRELDGSGIRVLYLAPRATKTELNSPAVNELNQKLGNRSDEPQVVANHVIEMLEEEITARWIGWPEKLFAKINQWFPSLVSQSIRKQQIAIHHSLGKNLSHRRTNDHDVEVPTSSKPL</sequence>
<comment type="similarity">
    <text evidence="1 3">Belongs to the short-chain dehydrogenases/reductases (SDR) family.</text>
</comment>
<dbReference type="Pfam" id="PF00106">
    <property type="entry name" value="adh_short"/>
    <property type="match status" value="1"/>
</dbReference>